<organism evidence="1 2">
    <name type="scientific">Brevibacillus laterosporus LMG 15441</name>
    <dbReference type="NCBI Taxonomy" id="1042163"/>
    <lineage>
        <taxon>Bacteria</taxon>
        <taxon>Bacillati</taxon>
        <taxon>Bacillota</taxon>
        <taxon>Bacilli</taxon>
        <taxon>Bacillales</taxon>
        <taxon>Paenibacillaceae</taxon>
        <taxon>Brevibacillus</taxon>
    </lineage>
</organism>
<reference evidence="1 2" key="1">
    <citation type="journal article" date="2011" name="J. Bacteriol.">
        <title>Genome sequence of Brevibacillus laterosporus LMG 15441, a pathogen of invertebrates.</title>
        <authorList>
            <person name="Djukic M."/>
            <person name="Poehlein A."/>
            <person name="Thurmer A."/>
            <person name="Daniel R."/>
        </authorList>
    </citation>
    <scope>NUCLEOTIDE SEQUENCE [LARGE SCALE GENOMIC DNA]</scope>
    <source>
        <strain evidence="1 2">LMG 15441</strain>
    </source>
</reference>
<sequence length="376" mass="42626">MLARYVVGGRLDPPYYPTKTRAHFIGRDIYVKGMRSSGTKRVITDTFHLSHDVELYAISIKSDIITPSDYWNLLIGNKLIAKNIYCKNFEEGLYFQVAHPIKAGTICKLEFYTEAGDRKQIEVMFHLLCDPEAEPILTGTVDNGNYPDPLPPDPVPLPIPDDDDTCKNPIVWKPYVTAAEAEKWCNSINIDANFQRNIYAANYVTEGLVHLLNHCCGFKTMITKHKLTINIKDAKGANGYFNPPTGEVVVNKKYDFANADKIALAEYQSGQKSSPHKLRTIIHEIGHWLHFHNVGADQFYRFSALDPDNYGPKTILSYAEATYIANHLCSYATSWYPIELIPEAFTAKVTDIPIDPKIQEWYQQYGGYECNNWKGG</sequence>
<protein>
    <submittedName>
        <fullName evidence="1">Uncharacterized protein</fullName>
    </submittedName>
</protein>
<evidence type="ECO:0000313" key="2">
    <source>
        <dbReference type="Proteomes" id="UP000005850"/>
    </source>
</evidence>
<gene>
    <name evidence="1" type="ORF">BRLA_c020980</name>
</gene>
<proteinExistence type="predicted"/>
<name>A0A075R3J1_BRELA</name>
<dbReference type="RefSeq" id="WP_003337277.1">
    <property type="nucleotide sequence ID" value="NZ_CP007806.1"/>
</dbReference>
<dbReference type="KEGG" id="blr:BRLA_c020980"/>
<keyword evidence="2" id="KW-1185">Reference proteome</keyword>
<dbReference type="STRING" id="1042163.BRLA_c020980"/>
<evidence type="ECO:0000313" key="1">
    <source>
        <dbReference type="EMBL" id="AIG26419.1"/>
    </source>
</evidence>
<dbReference type="HOGENOM" id="CLU_735032_0_0_9"/>
<accession>A0A075R3J1</accession>
<dbReference type="Proteomes" id="UP000005850">
    <property type="component" value="Chromosome"/>
</dbReference>
<dbReference type="eggNOG" id="ENOG5033T7I">
    <property type="taxonomic scope" value="Bacteria"/>
</dbReference>
<dbReference type="EMBL" id="CP007806">
    <property type="protein sequence ID" value="AIG26419.1"/>
    <property type="molecule type" value="Genomic_DNA"/>
</dbReference>
<dbReference type="AlphaFoldDB" id="A0A075R3J1"/>